<protein>
    <submittedName>
        <fullName evidence="1">Aminotransferase class I/II-fold pyridoxal phosphate-dependent enzyme</fullName>
    </submittedName>
</protein>
<organism evidence="1 2">
    <name type="scientific">Candidatus Stercoripulliclostridium merdigallinarum</name>
    <dbReference type="NCBI Taxonomy" id="2840951"/>
    <lineage>
        <taxon>Bacteria</taxon>
        <taxon>Bacillati</taxon>
        <taxon>Bacillota</taxon>
        <taxon>Clostridia</taxon>
        <taxon>Eubacteriales</taxon>
        <taxon>Candidatus Stercoripulliclostridium</taxon>
    </lineage>
</organism>
<gene>
    <name evidence="1" type="ORF">IAB05_02135</name>
</gene>
<reference evidence="1" key="1">
    <citation type="submission" date="2020-10" db="EMBL/GenBank/DDBJ databases">
        <authorList>
            <person name="Gilroy R."/>
        </authorList>
    </citation>
    <scope>NUCLEOTIDE SEQUENCE</scope>
    <source>
        <strain evidence="1">18911</strain>
    </source>
</reference>
<comment type="caution">
    <text evidence="1">The sequence shown here is derived from an EMBL/GenBank/DDBJ whole genome shotgun (WGS) entry which is preliminary data.</text>
</comment>
<dbReference type="SUPFAM" id="SSF53383">
    <property type="entry name" value="PLP-dependent transferases"/>
    <property type="match status" value="1"/>
</dbReference>
<dbReference type="PANTHER" id="PTHR43799:SF1">
    <property type="entry name" value="ASPARTATE AMINOTRANSFERASE"/>
    <property type="match status" value="1"/>
</dbReference>
<dbReference type="GO" id="GO:0004069">
    <property type="term" value="F:L-aspartate:2-oxoglutarate aminotransferase activity"/>
    <property type="evidence" value="ECO:0007669"/>
    <property type="project" value="InterPro"/>
</dbReference>
<dbReference type="InterPro" id="IPR015424">
    <property type="entry name" value="PyrdxlP-dep_Trfase"/>
</dbReference>
<keyword evidence="1" id="KW-0032">Aminotransferase</keyword>
<dbReference type="PANTHER" id="PTHR43799">
    <property type="entry name" value="AMINOTRANSFERASE, PUTATIVE-RELATED"/>
    <property type="match status" value="1"/>
</dbReference>
<dbReference type="InterPro" id="IPR015422">
    <property type="entry name" value="PyrdxlP-dep_Trfase_small"/>
</dbReference>
<dbReference type="EMBL" id="DVNF01000067">
    <property type="protein sequence ID" value="HIU60173.1"/>
    <property type="molecule type" value="Genomic_DNA"/>
</dbReference>
<keyword evidence="1" id="KW-0808">Transferase</keyword>
<dbReference type="InterPro" id="IPR024551">
    <property type="entry name" value="AspAT_Ic"/>
</dbReference>
<dbReference type="Proteomes" id="UP000824094">
    <property type="component" value="Unassembled WGS sequence"/>
</dbReference>
<dbReference type="Gene3D" id="3.90.1150.10">
    <property type="entry name" value="Aspartate Aminotransferase, domain 1"/>
    <property type="match status" value="1"/>
</dbReference>
<evidence type="ECO:0000313" key="2">
    <source>
        <dbReference type="Proteomes" id="UP000824094"/>
    </source>
</evidence>
<sequence>MNYLTLYKAEKAKLLEAEQLRMAEYAAKGLKLDMSRGKPSKEQLDISSSLYMELDPKYGFAGKQDYRNYGLNDGIPEIKKLFAELVGVEEDEIIVAYNASLNLMYDAVQRAMQFGIAGEQPWNRQGNIKWICPVPGYDRHFSVTELFGIEMINVPMLADGPDMDKVEELIKDPGVKGMWNVPKYSNPTGVIYSDVVVDRLAKMRPAAKDFMLMWDNAYMVHALYGQEEQANIMDLAKKYGNEDMIYGFGSTSKITFAGAGVSFIYSSKKNIAAIKKFMNIQSIGPDKLSQLAHYRYLKSVAGIYELMEKHAELLRPKFEAVAEVLEEELGGTGIATWTKPTGGYFISVDLYEGTAKRTVELARQMGVVFTGAGATYPYKRDPKDSNVRIAPSLPPISELIEATKIFATAAKIAYLEKQI</sequence>
<proteinExistence type="predicted"/>
<dbReference type="Gene3D" id="3.40.640.10">
    <property type="entry name" value="Type I PLP-dependent aspartate aminotransferase-like (Major domain)"/>
    <property type="match status" value="1"/>
</dbReference>
<name>A0A9D1SHU1_9FIRM</name>
<reference evidence="1" key="2">
    <citation type="journal article" date="2021" name="PeerJ">
        <title>Extensive microbial diversity within the chicken gut microbiome revealed by metagenomics and culture.</title>
        <authorList>
            <person name="Gilroy R."/>
            <person name="Ravi A."/>
            <person name="Getino M."/>
            <person name="Pursley I."/>
            <person name="Horton D.L."/>
            <person name="Alikhan N.F."/>
            <person name="Baker D."/>
            <person name="Gharbi K."/>
            <person name="Hall N."/>
            <person name="Watson M."/>
            <person name="Adriaenssens E.M."/>
            <person name="Foster-Nyarko E."/>
            <person name="Jarju S."/>
            <person name="Secka A."/>
            <person name="Antonio M."/>
            <person name="Oren A."/>
            <person name="Chaudhuri R.R."/>
            <person name="La Ragione R."/>
            <person name="Hildebrand F."/>
            <person name="Pallen M.J."/>
        </authorList>
    </citation>
    <scope>NUCLEOTIDE SEQUENCE</scope>
    <source>
        <strain evidence="1">18911</strain>
    </source>
</reference>
<dbReference type="InterPro" id="IPR015421">
    <property type="entry name" value="PyrdxlP-dep_Trfase_major"/>
</dbReference>
<accession>A0A9D1SHU1</accession>
<evidence type="ECO:0000313" key="1">
    <source>
        <dbReference type="EMBL" id="HIU60173.1"/>
    </source>
</evidence>
<dbReference type="AlphaFoldDB" id="A0A9D1SHU1"/>
<dbReference type="Pfam" id="PF12897">
    <property type="entry name" value="Asp_aminotransf"/>
    <property type="match status" value="1"/>
</dbReference>